<proteinExistence type="predicted"/>
<evidence type="ECO:0000313" key="3">
    <source>
        <dbReference type="Proteomes" id="UP001314200"/>
    </source>
</evidence>
<dbReference type="InterPro" id="IPR019219">
    <property type="entry name" value="DUF2130"/>
</dbReference>
<comment type="caution">
    <text evidence="2">The sequence shown here is derived from an EMBL/GenBank/DDBJ whole genome shotgun (WGS) entry which is preliminary data.</text>
</comment>
<name>A0ABN9YRC8_9LACO</name>
<dbReference type="Pfam" id="PF09903">
    <property type="entry name" value="DUF2130"/>
    <property type="match status" value="1"/>
</dbReference>
<organism evidence="2 3">
    <name type="scientific">Fructobacillus cardui</name>
    <dbReference type="NCBI Taxonomy" id="2893170"/>
    <lineage>
        <taxon>Bacteria</taxon>
        <taxon>Bacillati</taxon>
        <taxon>Bacillota</taxon>
        <taxon>Bacilli</taxon>
        <taxon>Lactobacillales</taxon>
        <taxon>Lactobacillaceae</taxon>
        <taxon>Fructobacillus</taxon>
    </lineage>
</organism>
<feature type="coiled-coil region" evidence="1">
    <location>
        <begin position="109"/>
        <end position="249"/>
    </location>
</feature>
<dbReference type="Proteomes" id="UP001314200">
    <property type="component" value="Unassembled WGS sequence"/>
</dbReference>
<evidence type="ECO:0000313" key="2">
    <source>
        <dbReference type="EMBL" id="CAK1236659.1"/>
    </source>
</evidence>
<keyword evidence="1" id="KW-0175">Coiled coil</keyword>
<dbReference type="EMBL" id="CAUZLY010000004">
    <property type="protein sequence ID" value="CAK1236659.1"/>
    <property type="molecule type" value="Genomic_DNA"/>
</dbReference>
<protein>
    <submittedName>
        <fullName evidence="2">Contains DUF2130 domain</fullName>
    </submittedName>
</protein>
<keyword evidence="3" id="KW-1185">Reference proteome</keyword>
<evidence type="ECO:0000256" key="1">
    <source>
        <dbReference type="SAM" id="Coils"/>
    </source>
</evidence>
<reference evidence="2 3" key="1">
    <citation type="submission" date="2023-10" db="EMBL/GenBank/DDBJ databases">
        <authorList>
            <person name="Botero Cardona J."/>
        </authorList>
    </citation>
    <scope>NUCLEOTIDE SEQUENCE [LARGE SCALE GENOMIC DNA]</scope>
    <source>
        <strain evidence="2 3">R-82641</strain>
    </source>
</reference>
<sequence>MKVSTTEQLAVGNQVEPRVSVLMSNFDIGAVNRGFLSDKEDFMAKLKYHLESDTVLVLNEDGHAGDTLDLKDELQVDTSQLGVAVQTAIDEKLAQEKVDWEKSQQDLVKAQIDQEKQKADLALEKAKQAERDAAQKEQNQLHDQLLQLQAQLDQEKQKSDLALEKAKQAEKDAAQKEKTELQDQLTQLRSQLDAFKDQEAANKALALAEQKENLQSTYQAEKDQAGQHRQELEKQLADLKNQVENQGRDQELALAKVKLDYDAQLQAAQEQVEFYKDFKARQSTKEIGESLEVYAHQEFNKIRPYAFPNAYFEKDNEVSKQSGSKGDFIFRDYQDDVEFISIMFDMKNEADATEQKHKNADFFKELDKDRREKKTEYAVLVSMLEADNEYYNTGIVQVPDYEKMYVIRPQFFVHFIGLLRNAALDSLQYRRALIEERNQNIDITNFEDNITAFKDRFAKNYNSYSSNFQKAIEQIDRAISQMENVKKSLTTSENQIRLANNKLEDLTVKKLTKNNPTMMTKFADLKADQGGEGKP</sequence>
<feature type="coiled-coil region" evidence="1">
    <location>
        <begin position="468"/>
        <end position="509"/>
    </location>
</feature>
<accession>A0ABN9YRC8</accession>
<gene>
    <name evidence="2" type="ORF">R82641_BJNNKPBH_00560</name>
</gene>